<dbReference type="Pfam" id="PF00646">
    <property type="entry name" value="F-box"/>
    <property type="match status" value="1"/>
</dbReference>
<comment type="caution">
    <text evidence="2">The sequence shown here is derived from an EMBL/GenBank/DDBJ whole genome shotgun (WGS) entry which is preliminary data.</text>
</comment>
<protein>
    <recommendedName>
        <fullName evidence="1">F-box domain-containing protein</fullName>
    </recommendedName>
</protein>
<evidence type="ECO:0000313" key="3">
    <source>
        <dbReference type="Proteomes" id="UP001310594"/>
    </source>
</evidence>
<dbReference type="Proteomes" id="UP001310594">
    <property type="component" value="Unassembled WGS sequence"/>
</dbReference>
<dbReference type="AlphaFoldDB" id="A0AAN7WEJ3"/>
<dbReference type="SUPFAM" id="SSF81383">
    <property type="entry name" value="F-box domain"/>
    <property type="match status" value="1"/>
</dbReference>
<organism evidence="2 3">
    <name type="scientific">Elasticomyces elasticus</name>
    <dbReference type="NCBI Taxonomy" id="574655"/>
    <lineage>
        <taxon>Eukaryota</taxon>
        <taxon>Fungi</taxon>
        <taxon>Dikarya</taxon>
        <taxon>Ascomycota</taxon>
        <taxon>Pezizomycotina</taxon>
        <taxon>Dothideomycetes</taxon>
        <taxon>Dothideomycetidae</taxon>
        <taxon>Mycosphaerellales</taxon>
        <taxon>Teratosphaeriaceae</taxon>
        <taxon>Elasticomyces</taxon>
    </lineage>
</organism>
<dbReference type="InterPro" id="IPR036047">
    <property type="entry name" value="F-box-like_dom_sf"/>
</dbReference>
<dbReference type="InterPro" id="IPR001810">
    <property type="entry name" value="F-box_dom"/>
</dbReference>
<sequence>MPGLPQIIWVDKPGVLTRPMNNDAASPLAALPNELLLEVATKLNISDSLNLSRTSHRLHTFVLRYEQQLSRPHFQREHLRICQEPRQLDFSGLSVTEALRGYSAVEVKFSGNRVNEDLITRCFASFYKWANPITSAYLDLSFIVRASFRYQGMAPAYSPRTREAAREVGIAAKRTPFWPAGMESSNRDMQFVGLSGGKAQYLDLPALGLLTGMTYACCSKQTYEVLARRKVADGGKVAGGADTFERAKLLELIRVLPLRMLLDMGF</sequence>
<reference evidence="2" key="1">
    <citation type="submission" date="2023-08" db="EMBL/GenBank/DDBJ databases">
        <title>Black Yeasts Isolated from many extreme environments.</title>
        <authorList>
            <person name="Coleine C."/>
            <person name="Stajich J.E."/>
            <person name="Selbmann L."/>
        </authorList>
    </citation>
    <scope>NUCLEOTIDE SEQUENCE</scope>
    <source>
        <strain evidence="2">CCFEE 5810</strain>
    </source>
</reference>
<name>A0AAN7WEJ3_9PEZI</name>
<proteinExistence type="predicted"/>
<dbReference type="EMBL" id="JAVRQU010000011">
    <property type="protein sequence ID" value="KAK5697295.1"/>
    <property type="molecule type" value="Genomic_DNA"/>
</dbReference>
<evidence type="ECO:0000259" key="1">
    <source>
        <dbReference type="PROSITE" id="PS50181"/>
    </source>
</evidence>
<accession>A0AAN7WEJ3</accession>
<dbReference type="PROSITE" id="PS50181">
    <property type="entry name" value="FBOX"/>
    <property type="match status" value="1"/>
</dbReference>
<evidence type="ECO:0000313" key="2">
    <source>
        <dbReference type="EMBL" id="KAK5697295.1"/>
    </source>
</evidence>
<dbReference type="CDD" id="cd09917">
    <property type="entry name" value="F-box_SF"/>
    <property type="match status" value="1"/>
</dbReference>
<feature type="domain" description="F-box" evidence="1">
    <location>
        <begin position="25"/>
        <end position="77"/>
    </location>
</feature>
<gene>
    <name evidence="2" type="ORF">LTR97_007432</name>
</gene>